<evidence type="ECO:0000313" key="3">
    <source>
        <dbReference type="EMBL" id="AKF06337.1"/>
    </source>
</evidence>
<feature type="domain" description="FAD-binding" evidence="2">
    <location>
        <begin position="7"/>
        <end position="170"/>
    </location>
</feature>
<accession>A0A0F6W374</accession>
<dbReference type="InterPro" id="IPR050407">
    <property type="entry name" value="Geranylgeranyl_reductase"/>
</dbReference>
<dbReference type="Gene3D" id="3.50.50.60">
    <property type="entry name" value="FAD/NAD(P)-binding domain"/>
    <property type="match status" value="1"/>
</dbReference>
<dbReference type="EMBL" id="CP011125">
    <property type="protein sequence ID" value="AKF06337.1"/>
    <property type="molecule type" value="Genomic_DNA"/>
</dbReference>
<dbReference type="InterPro" id="IPR002938">
    <property type="entry name" value="FAD-bd"/>
</dbReference>
<dbReference type="RefSeq" id="WP_053233519.1">
    <property type="nucleotide sequence ID" value="NZ_CP011125.1"/>
</dbReference>
<dbReference type="Pfam" id="PF01494">
    <property type="entry name" value="FAD_binding_3"/>
    <property type="match status" value="1"/>
</dbReference>
<dbReference type="PANTHER" id="PTHR42685:SF22">
    <property type="entry name" value="CONDITIONED MEDIUM FACTOR RECEPTOR 1"/>
    <property type="match status" value="1"/>
</dbReference>
<dbReference type="KEGG" id="samy:DB32_003486"/>
<evidence type="ECO:0000313" key="4">
    <source>
        <dbReference type="Proteomes" id="UP000034883"/>
    </source>
</evidence>
<dbReference type="AlphaFoldDB" id="A0A0F6W374"/>
<reference evidence="3 4" key="1">
    <citation type="submission" date="2015-03" db="EMBL/GenBank/DDBJ databases">
        <title>Genome assembly of Sandaracinus amylolyticus DSM 53668.</title>
        <authorList>
            <person name="Sharma G."/>
            <person name="Subramanian S."/>
        </authorList>
    </citation>
    <scope>NUCLEOTIDE SEQUENCE [LARGE SCALE GENOMIC DNA]</scope>
    <source>
        <strain evidence="3 4">DSM 53668</strain>
    </source>
</reference>
<evidence type="ECO:0000259" key="2">
    <source>
        <dbReference type="Pfam" id="PF01494"/>
    </source>
</evidence>
<gene>
    <name evidence="3" type="ORF">DB32_003486</name>
</gene>
<sequence>MGRPQRIAILGAGPGGTATALELIAAGVDPGDLVLIDKARFPRPKLCGGGITVRGTEWIARVLGARPEGGGTTNGLEFRCELGAFEVRERGPQWVFDRGELDLALLEACRARGVEVREETNVTALEPAPSGWRVRSGSTTETFEWVVGADGANGLSRRASGLRGGITGRLVEAVFEPVSADTKPGTLIFDFDPILDGIPGYAWVFPFPDPARRDGLFKIGVMDGRGVVAGDVLRRWTEDYAARLGYRLVDSKIHGWPERYFDAGVQGHRPGLVLVGEALGIDALLGEGIAPSLEIASYAASRLRRALDDRSATIAGYETGFLATAEGRNLWFQARLADRLYGRHPHRWLRVLFGMPYLRALAGSGREAYGRLAQHVPALCARYVLEIARRGAPSAAPITRAARPAGTSRTAFAESRDVQ</sequence>
<dbReference type="PRINTS" id="PR00420">
    <property type="entry name" value="RNGMNOXGNASE"/>
</dbReference>
<dbReference type="Proteomes" id="UP000034883">
    <property type="component" value="Chromosome"/>
</dbReference>
<dbReference type="SUPFAM" id="SSF51905">
    <property type="entry name" value="FAD/NAD(P)-binding domain"/>
    <property type="match status" value="1"/>
</dbReference>
<dbReference type="GO" id="GO:0071949">
    <property type="term" value="F:FAD binding"/>
    <property type="evidence" value="ECO:0007669"/>
    <property type="project" value="InterPro"/>
</dbReference>
<dbReference type="PANTHER" id="PTHR42685">
    <property type="entry name" value="GERANYLGERANYL DIPHOSPHATE REDUCTASE"/>
    <property type="match status" value="1"/>
</dbReference>
<protein>
    <submittedName>
        <fullName evidence="3">Geranylgeranyl reductase</fullName>
    </submittedName>
</protein>
<keyword evidence="4" id="KW-1185">Reference proteome</keyword>
<dbReference type="STRING" id="927083.DB32_003486"/>
<name>A0A0F6W374_9BACT</name>
<evidence type="ECO:0000256" key="1">
    <source>
        <dbReference type="SAM" id="MobiDB-lite"/>
    </source>
</evidence>
<organism evidence="3 4">
    <name type="scientific">Sandaracinus amylolyticus</name>
    <dbReference type="NCBI Taxonomy" id="927083"/>
    <lineage>
        <taxon>Bacteria</taxon>
        <taxon>Pseudomonadati</taxon>
        <taxon>Myxococcota</taxon>
        <taxon>Polyangia</taxon>
        <taxon>Polyangiales</taxon>
        <taxon>Sandaracinaceae</taxon>
        <taxon>Sandaracinus</taxon>
    </lineage>
</organism>
<proteinExistence type="predicted"/>
<feature type="region of interest" description="Disordered" evidence="1">
    <location>
        <begin position="396"/>
        <end position="419"/>
    </location>
</feature>
<dbReference type="InterPro" id="IPR036188">
    <property type="entry name" value="FAD/NAD-bd_sf"/>
</dbReference>